<sequence>MDGRGGCCIARYAGGTYNRSKVDRIMLRFRPIAPKPATGSVSNGQGPDQTEISPRSGRGKRRYSTNSNQSTKGGSRKRKSSSSQEKMDVIVTLPLLPENPERKDSPARVSTVEVLSPAQAHGAAPAWLSFDKSMENNDQIVVLDPTVAMMPQGVGVVGSYVTVECVTDTWVDGNGMGSTDEERVNNLWKETCPGFISDGSGRVMCTNGAFEDMVGAGDVPVVLVLKEKASAMMTMMWKAFTCRVRLQYTRGTEKISLMSPCDAWRMDGGGFAWRLDVKAALCLGR</sequence>
<dbReference type="Pfam" id="PF25821">
    <property type="entry name" value="DUF7950"/>
    <property type="match status" value="1"/>
</dbReference>
<accession>A0A7J7CDJ0</accession>
<feature type="domain" description="DUF7950" evidence="2">
    <location>
        <begin position="158"/>
        <end position="282"/>
    </location>
</feature>
<dbReference type="OrthoDB" id="1898295at2759"/>
<dbReference type="InParanoid" id="A0A7J7CDJ0"/>
<dbReference type="AlphaFoldDB" id="A0A7J7CDJ0"/>
<organism evidence="3 4">
    <name type="scientific">Tripterygium wilfordii</name>
    <name type="common">Thunder God vine</name>
    <dbReference type="NCBI Taxonomy" id="458696"/>
    <lineage>
        <taxon>Eukaryota</taxon>
        <taxon>Viridiplantae</taxon>
        <taxon>Streptophyta</taxon>
        <taxon>Embryophyta</taxon>
        <taxon>Tracheophyta</taxon>
        <taxon>Spermatophyta</taxon>
        <taxon>Magnoliopsida</taxon>
        <taxon>eudicotyledons</taxon>
        <taxon>Gunneridae</taxon>
        <taxon>Pentapetalae</taxon>
        <taxon>rosids</taxon>
        <taxon>fabids</taxon>
        <taxon>Celastrales</taxon>
        <taxon>Celastraceae</taxon>
        <taxon>Tripterygium</taxon>
    </lineage>
</organism>
<dbReference type="EMBL" id="JAAARO010000018">
    <property type="protein sequence ID" value="KAF5732198.1"/>
    <property type="molecule type" value="Genomic_DNA"/>
</dbReference>
<gene>
    <name evidence="3" type="ORF">HS088_TW18G00889</name>
</gene>
<dbReference type="Proteomes" id="UP000593562">
    <property type="component" value="Unassembled WGS sequence"/>
</dbReference>
<dbReference type="PANTHER" id="PTHR33595:SF7">
    <property type="entry name" value="OS12G0242500 PROTEIN"/>
    <property type="match status" value="1"/>
</dbReference>
<feature type="compositionally biased region" description="Polar residues" evidence="1">
    <location>
        <begin position="39"/>
        <end position="53"/>
    </location>
</feature>
<dbReference type="InterPro" id="IPR057710">
    <property type="entry name" value="DUF7950"/>
</dbReference>
<evidence type="ECO:0000313" key="3">
    <source>
        <dbReference type="EMBL" id="KAF5732198.1"/>
    </source>
</evidence>
<keyword evidence="4" id="KW-1185">Reference proteome</keyword>
<evidence type="ECO:0000259" key="2">
    <source>
        <dbReference type="Pfam" id="PF25821"/>
    </source>
</evidence>
<name>A0A7J7CDJ0_TRIWF</name>
<dbReference type="PANTHER" id="PTHR33595">
    <property type="entry name" value="VON WILLEBRAND FACTOR A DOMAIN PROTEIN"/>
    <property type="match status" value="1"/>
</dbReference>
<proteinExistence type="predicted"/>
<evidence type="ECO:0000256" key="1">
    <source>
        <dbReference type="SAM" id="MobiDB-lite"/>
    </source>
</evidence>
<protein>
    <recommendedName>
        <fullName evidence="2">DUF7950 domain-containing protein</fullName>
    </recommendedName>
</protein>
<comment type="caution">
    <text evidence="3">The sequence shown here is derived from an EMBL/GenBank/DDBJ whole genome shotgun (WGS) entry which is preliminary data.</text>
</comment>
<dbReference type="FunCoup" id="A0A7J7CDJ0">
    <property type="interactions" value="33"/>
</dbReference>
<reference evidence="3 4" key="1">
    <citation type="journal article" date="2020" name="Nat. Commun.">
        <title>Genome of Tripterygium wilfordii and identification of cytochrome P450 involved in triptolide biosynthesis.</title>
        <authorList>
            <person name="Tu L."/>
            <person name="Su P."/>
            <person name="Zhang Z."/>
            <person name="Gao L."/>
            <person name="Wang J."/>
            <person name="Hu T."/>
            <person name="Zhou J."/>
            <person name="Zhang Y."/>
            <person name="Zhao Y."/>
            <person name="Liu Y."/>
            <person name="Song Y."/>
            <person name="Tong Y."/>
            <person name="Lu Y."/>
            <person name="Yang J."/>
            <person name="Xu C."/>
            <person name="Jia M."/>
            <person name="Peters R.J."/>
            <person name="Huang L."/>
            <person name="Gao W."/>
        </authorList>
    </citation>
    <scope>NUCLEOTIDE SEQUENCE [LARGE SCALE GENOMIC DNA]</scope>
    <source>
        <strain evidence="4">cv. XIE 37</strain>
        <tissue evidence="3">Leaf</tissue>
    </source>
</reference>
<feature type="region of interest" description="Disordered" evidence="1">
    <location>
        <begin position="28"/>
        <end position="87"/>
    </location>
</feature>
<evidence type="ECO:0000313" key="4">
    <source>
        <dbReference type="Proteomes" id="UP000593562"/>
    </source>
</evidence>